<dbReference type="InParanoid" id="A0A251S2M4"/>
<proteinExistence type="predicted"/>
<evidence type="ECO:0000313" key="2">
    <source>
        <dbReference type="EMBL" id="OTF92864.1"/>
    </source>
</evidence>
<dbReference type="Proteomes" id="UP000215914">
    <property type="component" value="Chromosome 16"/>
</dbReference>
<evidence type="ECO:0000313" key="1">
    <source>
        <dbReference type="EMBL" id="KAF5761848.1"/>
    </source>
</evidence>
<reference evidence="2" key="2">
    <citation type="submission" date="2017-02" db="EMBL/GenBank/DDBJ databases">
        <title>Sunflower complete genome.</title>
        <authorList>
            <person name="Langlade N."/>
            <person name="Munos S."/>
        </authorList>
    </citation>
    <scope>NUCLEOTIDE SEQUENCE [LARGE SCALE GENOMIC DNA]</scope>
    <source>
        <tissue evidence="2">Leaves</tissue>
    </source>
</reference>
<accession>A0A251S2M4</accession>
<protein>
    <submittedName>
        <fullName evidence="2">Uncharacterized protein</fullName>
    </submittedName>
</protein>
<evidence type="ECO:0000313" key="3">
    <source>
        <dbReference type="Proteomes" id="UP000215914"/>
    </source>
</evidence>
<organism evidence="2 3">
    <name type="scientific">Helianthus annuus</name>
    <name type="common">Common sunflower</name>
    <dbReference type="NCBI Taxonomy" id="4232"/>
    <lineage>
        <taxon>Eukaryota</taxon>
        <taxon>Viridiplantae</taxon>
        <taxon>Streptophyta</taxon>
        <taxon>Embryophyta</taxon>
        <taxon>Tracheophyta</taxon>
        <taxon>Spermatophyta</taxon>
        <taxon>Magnoliopsida</taxon>
        <taxon>eudicotyledons</taxon>
        <taxon>Gunneridae</taxon>
        <taxon>Pentapetalae</taxon>
        <taxon>asterids</taxon>
        <taxon>campanulids</taxon>
        <taxon>Asterales</taxon>
        <taxon>Asteraceae</taxon>
        <taxon>Asteroideae</taxon>
        <taxon>Heliantheae alliance</taxon>
        <taxon>Heliantheae</taxon>
        <taxon>Helianthus</taxon>
    </lineage>
</organism>
<dbReference type="Gramene" id="mRNA:HanXRQr2_Chr16g0769861">
    <property type="protein sequence ID" value="CDS:HanXRQr2_Chr16g0769861.1"/>
    <property type="gene ID" value="HanXRQr2_Chr16g0769861"/>
</dbReference>
<reference evidence="1 3" key="1">
    <citation type="journal article" date="2017" name="Nature">
        <title>The sunflower genome provides insights into oil metabolism, flowering and Asterid evolution.</title>
        <authorList>
            <person name="Badouin H."/>
            <person name="Gouzy J."/>
            <person name="Grassa C.J."/>
            <person name="Murat F."/>
            <person name="Staton S.E."/>
            <person name="Cottret L."/>
            <person name="Lelandais-Briere C."/>
            <person name="Owens G.L."/>
            <person name="Carrere S."/>
            <person name="Mayjonade B."/>
            <person name="Legrand L."/>
            <person name="Gill N."/>
            <person name="Kane N.C."/>
            <person name="Bowers J.E."/>
            <person name="Hubner S."/>
            <person name="Bellec A."/>
            <person name="Berard A."/>
            <person name="Berges H."/>
            <person name="Blanchet N."/>
            <person name="Boniface M.C."/>
            <person name="Brunel D."/>
            <person name="Catrice O."/>
            <person name="Chaidir N."/>
            <person name="Claudel C."/>
            <person name="Donnadieu C."/>
            <person name="Faraut T."/>
            <person name="Fievet G."/>
            <person name="Helmstetter N."/>
            <person name="King M."/>
            <person name="Knapp S.J."/>
            <person name="Lai Z."/>
            <person name="Le Paslier M.C."/>
            <person name="Lippi Y."/>
            <person name="Lorenzon L."/>
            <person name="Mandel J.R."/>
            <person name="Marage G."/>
            <person name="Marchand G."/>
            <person name="Marquand E."/>
            <person name="Bret-Mestries E."/>
            <person name="Morien E."/>
            <person name="Nambeesan S."/>
            <person name="Nguyen T."/>
            <person name="Pegot-Espagnet P."/>
            <person name="Pouilly N."/>
            <person name="Raftis F."/>
            <person name="Sallet E."/>
            <person name="Schiex T."/>
            <person name="Thomas J."/>
            <person name="Vandecasteele C."/>
            <person name="Vares D."/>
            <person name="Vear F."/>
            <person name="Vautrin S."/>
            <person name="Crespi M."/>
            <person name="Mangin B."/>
            <person name="Burke J.M."/>
            <person name="Salse J."/>
            <person name="Munos S."/>
            <person name="Vincourt P."/>
            <person name="Rieseberg L.H."/>
            <person name="Langlade N.B."/>
        </authorList>
    </citation>
    <scope>NUCLEOTIDE SEQUENCE [LARGE SCALE GENOMIC DNA]</scope>
    <source>
        <strain evidence="3">cv. SF193</strain>
        <tissue evidence="1">Leaves</tissue>
    </source>
</reference>
<keyword evidence="3" id="KW-1185">Reference proteome</keyword>
<dbReference type="EMBL" id="MNCJ02000331">
    <property type="protein sequence ID" value="KAF5761848.1"/>
    <property type="molecule type" value="Genomic_DNA"/>
</dbReference>
<dbReference type="EMBL" id="CM007905">
    <property type="protein sequence ID" value="OTF92864.1"/>
    <property type="molecule type" value="Genomic_DNA"/>
</dbReference>
<gene>
    <name evidence="2" type="ORF">HannXRQ_Chr16g0526621</name>
    <name evidence="1" type="ORF">HanXRQr2_Chr16g0769861</name>
</gene>
<dbReference type="AlphaFoldDB" id="A0A251S2M4"/>
<sequence length="88" mass="10321">MIENLQLASWSWRQYLCTGFHLHYDLELLVGGHLELFHSSGYSRICNCNLRICSGFCNYVAQNKYFFVGSMWIQEILIHSNGGDVWER</sequence>
<name>A0A251S2M4_HELAN</name>
<reference evidence="1" key="3">
    <citation type="submission" date="2020-06" db="EMBL/GenBank/DDBJ databases">
        <title>Helianthus annuus Genome sequencing and assembly Release 2.</title>
        <authorList>
            <person name="Gouzy J."/>
            <person name="Langlade N."/>
            <person name="Munos S."/>
        </authorList>
    </citation>
    <scope>NUCLEOTIDE SEQUENCE</scope>
    <source>
        <tissue evidence="1">Leaves</tissue>
    </source>
</reference>